<reference evidence="1" key="1">
    <citation type="submission" date="2023-06" db="EMBL/GenBank/DDBJ databases">
        <authorList>
            <consortium name="Lawrence Berkeley National Laboratory"/>
            <person name="Ahrendt S."/>
            <person name="Sahu N."/>
            <person name="Indic B."/>
            <person name="Wong-Bajracharya J."/>
            <person name="Merenyi Z."/>
            <person name="Ke H.-M."/>
            <person name="Monk M."/>
            <person name="Kocsube S."/>
            <person name="Drula E."/>
            <person name="Lipzen A."/>
            <person name="Balint B."/>
            <person name="Henrissat B."/>
            <person name="Andreopoulos B."/>
            <person name="Martin F.M."/>
            <person name="Harder C.B."/>
            <person name="Rigling D."/>
            <person name="Ford K.L."/>
            <person name="Foster G.D."/>
            <person name="Pangilinan J."/>
            <person name="Papanicolaou A."/>
            <person name="Barry K."/>
            <person name="LaButti K."/>
            <person name="Viragh M."/>
            <person name="Koriabine M."/>
            <person name="Yan M."/>
            <person name="Riley R."/>
            <person name="Champramary S."/>
            <person name="Plett K.L."/>
            <person name="Tsai I.J."/>
            <person name="Slot J."/>
            <person name="Sipos G."/>
            <person name="Plett J."/>
            <person name="Nagy L.G."/>
            <person name="Grigoriev I.V."/>
        </authorList>
    </citation>
    <scope>NUCLEOTIDE SEQUENCE</scope>
    <source>
        <strain evidence="1">FPL87.14</strain>
    </source>
</reference>
<accession>A0AA39MP96</accession>
<comment type="caution">
    <text evidence="1">The sequence shown here is derived from an EMBL/GenBank/DDBJ whole genome shotgun (WGS) entry which is preliminary data.</text>
</comment>
<gene>
    <name evidence="1" type="ORF">EV421DRAFT_1953353</name>
</gene>
<evidence type="ECO:0000313" key="1">
    <source>
        <dbReference type="EMBL" id="KAK0441602.1"/>
    </source>
</evidence>
<evidence type="ECO:0000313" key="2">
    <source>
        <dbReference type="Proteomes" id="UP001175226"/>
    </source>
</evidence>
<dbReference type="EMBL" id="JAUEPT010000029">
    <property type="protein sequence ID" value="KAK0441602.1"/>
    <property type="molecule type" value="Genomic_DNA"/>
</dbReference>
<protein>
    <submittedName>
        <fullName evidence="1">Uncharacterized protein</fullName>
    </submittedName>
</protein>
<dbReference type="Proteomes" id="UP001175226">
    <property type="component" value="Unassembled WGS sequence"/>
</dbReference>
<keyword evidence="2" id="KW-1185">Reference proteome</keyword>
<name>A0AA39MP96_9AGAR</name>
<organism evidence="1 2">
    <name type="scientific">Armillaria borealis</name>
    <dbReference type="NCBI Taxonomy" id="47425"/>
    <lineage>
        <taxon>Eukaryota</taxon>
        <taxon>Fungi</taxon>
        <taxon>Dikarya</taxon>
        <taxon>Basidiomycota</taxon>
        <taxon>Agaricomycotina</taxon>
        <taxon>Agaricomycetes</taxon>
        <taxon>Agaricomycetidae</taxon>
        <taxon>Agaricales</taxon>
        <taxon>Marasmiineae</taxon>
        <taxon>Physalacriaceae</taxon>
        <taxon>Armillaria</taxon>
    </lineage>
</organism>
<proteinExistence type="predicted"/>
<sequence>MKEIYVRSSIRGDWKRYCTFYATYYEWKGRPQSILDGSQHSGNFWRLAGWPVLEKSPGAAVYDTRKHGKPDAIKITKPFVDEFKPKCVCVISNQRLTEALVEIPEEFPSLHYQELVCIDRFLSGGLVWVYSSTPAWGGRASGSLLSLSTPNRSQHVPSYSEFIHVISGHCITIQTFRFVLEASSIDAPSLVEPRSSFKPVPILALVFCFDTLVDISSATCGRRSN</sequence>
<dbReference type="AlphaFoldDB" id="A0AA39MP96"/>